<dbReference type="GO" id="GO:0005737">
    <property type="term" value="C:cytoplasm"/>
    <property type="evidence" value="ECO:0007669"/>
    <property type="project" value="TreeGrafter"/>
</dbReference>
<keyword evidence="10" id="KW-0067">ATP-binding</keyword>
<organism evidence="17">
    <name type="scientific">Heligmosomoides polygyrus</name>
    <name type="common">Parasitic roundworm</name>
    <dbReference type="NCBI Taxonomy" id="6339"/>
    <lineage>
        <taxon>Eukaryota</taxon>
        <taxon>Metazoa</taxon>
        <taxon>Ecdysozoa</taxon>
        <taxon>Nematoda</taxon>
        <taxon>Chromadorea</taxon>
        <taxon>Rhabditida</taxon>
        <taxon>Rhabditina</taxon>
        <taxon>Rhabditomorpha</taxon>
        <taxon>Strongyloidea</taxon>
        <taxon>Heligmosomidae</taxon>
        <taxon>Heligmosomoides</taxon>
    </lineage>
</organism>
<evidence type="ECO:0000256" key="12">
    <source>
        <dbReference type="ARBA" id="ARBA00023211"/>
    </source>
</evidence>
<comment type="catalytic activity">
    <reaction evidence="14">
        <text>L-seryl-[protein] + ATP = O-phospho-L-seryl-[protein] + ADP + H(+)</text>
        <dbReference type="Rhea" id="RHEA:17989"/>
        <dbReference type="Rhea" id="RHEA-COMP:9863"/>
        <dbReference type="Rhea" id="RHEA-COMP:11604"/>
        <dbReference type="ChEBI" id="CHEBI:15378"/>
        <dbReference type="ChEBI" id="CHEBI:29999"/>
        <dbReference type="ChEBI" id="CHEBI:30616"/>
        <dbReference type="ChEBI" id="CHEBI:83421"/>
        <dbReference type="ChEBI" id="CHEBI:456216"/>
        <dbReference type="EC" id="2.7.11.1"/>
    </reaction>
</comment>
<evidence type="ECO:0000313" key="19">
    <source>
        <dbReference type="WBParaSite" id="HPBE_0001659101-mRNA-1"/>
    </source>
</evidence>
<evidence type="ECO:0000256" key="7">
    <source>
        <dbReference type="ARBA" id="ARBA00022723"/>
    </source>
</evidence>
<keyword evidence="7" id="KW-0479">Metal-binding</keyword>
<dbReference type="InterPro" id="IPR000719">
    <property type="entry name" value="Prot_kinase_dom"/>
</dbReference>
<evidence type="ECO:0000256" key="9">
    <source>
        <dbReference type="ARBA" id="ARBA00022777"/>
    </source>
</evidence>
<dbReference type="InterPro" id="IPR011009">
    <property type="entry name" value="Kinase-like_dom_sf"/>
</dbReference>
<dbReference type="EMBL" id="UZAH01029507">
    <property type="protein sequence ID" value="VDP06433.1"/>
    <property type="molecule type" value="Genomic_DNA"/>
</dbReference>
<evidence type="ECO:0000256" key="4">
    <source>
        <dbReference type="ARBA" id="ARBA00012513"/>
    </source>
</evidence>
<proteinExistence type="inferred from homology"/>
<evidence type="ECO:0000256" key="10">
    <source>
        <dbReference type="ARBA" id="ARBA00022840"/>
    </source>
</evidence>
<dbReference type="GO" id="GO:0004674">
    <property type="term" value="F:protein serine/threonine kinase activity"/>
    <property type="evidence" value="ECO:0007669"/>
    <property type="project" value="UniProtKB-KW"/>
</dbReference>
<dbReference type="PROSITE" id="PS50011">
    <property type="entry name" value="PROTEIN_KINASE_DOM"/>
    <property type="match status" value="1"/>
</dbReference>
<dbReference type="PANTHER" id="PTHR24346:SF94">
    <property type="entry name" value="NON-SPECIFIC SERINE_THREONINE PROTEIN KINASE"/>
    <property type="match status" value="1"/>
</dbReference>
<evidence type="ECO:0000256" key="1">
    <source>
        <dbReference type="ARBA" id="ARBA00001936"/>
    </source>
</evidence>
<keyword evidence="9" id="KW-0418">Kinase</keyword>
<dbReference type="PANTHER" id="PTHR24346">
    <property type="entry name" value="MAP/MICROTUBULE AFFINITY-REGULATING KINASE"/>
    <property type="match status" value="1"/>
</dbReference>
<dbReference type="Gene3D" id="1.10.510.10">
    <property type="entry name" value="Transferase(Phosphotransferase) domain 1"/>
    <property type="match status" value="1"/>
</dbReference>
<keyword evidence="8" id="KW-0547">Nucleotide-binding</keyword>
<dbReference type="FunFam" id="1.10.510.10:FF:001234">
    <property type="entry name" value="Serine/threonine-protein kinase par-4"/>
    <property type="match status" value="1"/>
</dbReference>
<evidence type="ECO:0000256" key="14">
    <source>
        <dbReference type="ARBA" id="ARBA00048679"/>
    </source>
</evidence>
<dbReference type="PROSITE" id="PS00108">
    <property type="entry name" value="PROTEIN_KINASE_ST"/>
    <property type="match status" value="1"/>
</dbReference>
<dbReference type="EC" id="2.7.11.1" evidence="4"/>
<dbReference type="GO" id="GO:0046872">
    <property type="term" value="F:metal ion binding"/>
    <property type="evidence" value="ECO:0007669"/>
    <property type="project" value="UniProtKB-KW"/>
</dbReference>
<name>A0A3P8ECC7_HELPZ</name>
<comment type="cofactor">
    <cofactor evidence="1">
        <name>Mn(2+)</name>
        <dbReference type="ChEBI" id="CHEBI:29035"/>
    </cofactor>
</comment>
<evidence type="ECO:0000256" key="15">
    <source>
        <dbReference type="SAM" id="MobiDB-lite"/>
    </source>
</evidence>
<dbReference type="AlphaFoldDB" id="A0A3P8ECC7"/>
<evidence type="ECO:0000256" key="2">
    <source>
        <dbReference type="ARBA" id="ARBA00001946"/>
    </source>
</evidence>
<dbReference type="GO" id="GO:0035556">
    <property type="term" value="P:intracellular signal transduction"/>
    <property type="evidence" value="ECO:0007669"/>
    <property type="project" value="TreeGrafter"/>
</dbReference>
<keyword evidence="5" id="KW-0723">Serine/threonine-protein kinase</keyword>
<dbReference type="WBParaSite" id="HPBE_0001659101-mRNA-1">
    <property type="protein sequence ID" value="HPBE_0001659101-mRNA-1"/>
    <property type="gene ID" value="HPBE_0001659101"/>
</dbReference>
<keyword evidence="11" id="KW-0460">Magnesium</keyword>
<dbReference type="GO" id="GO:0005524">
    <property type="term" value="F:ATP binding"/>
    <property type="evidence" value="ECO:0007669"/>
    <property type="project" value="UniProtKB-KW"/>
</dbReference>
<evidence type="ECO:0000256" key="13">
    <source>
        <dbReference type="ARBA" id="ARBA00047899"/>
    </source>
</evidence>
<evidence type="ECO:0000256" key="6">
    <source>
        <dbReference type="ARBA" id="ARBA00022679"/>
    </source>
</evidence>
<protein>
    <recommendedName>
        <fullName evidence="4">non-specific serine/threonine protein kinase</fullName>
        <ecNumber evidence="4">2.7.11.1</ecNumber>
    </recommendedName>
</protein>
<dbReference type="OrthoDB" id="68483at2759"/>
<evidence type="ECO:0000313" key="18">
    <source>
        <dbReference type="Proteomes" id="UP000050761"/>
    </source>
</evidence>
<evidence type="ECO:0000256" key="3">
    <source>
        <dbReference type="ARBA" id="ARBA00009985"/>
    </source>
</evidence>
<keyword evidence="12" id="KW-0464">Manganese</keyword>
<reference evidence="17 18" key="1">
    <citation type="submission" date="2018-11" db="EMBL/GenBank/DDBJ databases">
        <authorList>
            <consortium name="Pathogen Informatics"/>
        </authorList>
    </citation>
    <scope>NUCLEOTIDE SEQUENCE [LARGE SCALE GENOMIC DNA]</scope>
</reference>
<gene>
    <name evidence="17" type="ORF">HPBE_LOCUS16590</name>
</gene>
<evidence type="ECO:0000256" key="11">
    <source>
        <dbReference type="ARBA" id="ARBA00022842"/>
    </source>
</evidence>
<dbReference type="SMART" id="SM00220">
    <property type="entry name" value="S_TKc"/>
    <property type="match status" value="1"/>
</dbReference>
<feature type="domain" description="Protein kinase" evidence="16">
    <location>
        <begin position="1"/>
        <end position="180"/>
    </location>
</feature>
<evidence type="ECO:0000259" key="16">
    <source>
        <dbReference type="PROSITE" id="PS50011"/>
    </source>
</evidence>
<evidence type="ECO:0000256" key="5">
    <source>
        <dbReference type="ARBA" id="ARBA00022527"/>
    </source>
</evidence>
<keyword evidence="6" id="KW-0808">Transferase</keyword>
<dbReference type="SUPFAM" id="SSF56112">
    <property type="entry name" value="Protein kinase-like (PK-like)"/>
    <property type="match status" value="1"/>
</dbReference>
<comment type="cofactor">
    <cofactor evidence="2">
        <name>Mg(2+)</name>
        <dbReference type="ChEBI" id="CHEBI:18420"/>
    </cofactor>
</comment>
<evidence type="ECO:0000313" key="17">
    <source>
        <dbReference type="EMBL" id="VDP06433.1"/>
    </source>
</evidence>
<evidence type="ECO:0000256" key="8">
    <source>
        <dbReference type="ARBA" id="ARBA00022741"/>
    </source>
</evidence>
<reference evidence="19" key="2">
    <citation type="submission" date="2019-09" db="UniProtKB">
        <authorList>
            <consortium name="WormBaseParasite"/>
        </authorList>
    </citation>
    <scope>IDENTIFICATION</scope>
</reference>
<comment type="catalytic activity">
    <reaction evidence="13">
        <text>L-threonyl-[protein] + ATP = O-phospho-L-threonyl-[protein] + ADP + H(+)</text>
        <dbReference type="Rhea" id="RHEA:46608"/>
        <dbReference type="Rhea" id="RHEA-COMP:11060"/>
        <dbReference type="Rhea" id="RHEA-COMP:11605"/>
        <dbReference type="ChEBI" id="CHEBI:15378"/>
        <dbReference type="ChEBI" id="CHEBI:30013"/>
        <dbReference type="ChEBI" id="CHEBI:30616"/>
        <dbReference type="ChEBI" id="CHEBI:61977"/>
        <dbReference type="ChEBI" id="CHEBI:456216"/>
        <dbReference type="EC" id="2.7.11.1"/>
    </reaction>
</comment>
<dbReference type="Pfam" id="PF00069">
    <property type="entry name" value="Pkinase"/>
    <property type="match status" value="1"/>
</dbReference>
<accession>A0A3P8ECC7</accession>
<feature type="region of interest" description="Disordered" evidence="15">
    <location>
        <begin position="180"/>
        <end position="199"/>
    </location>
</feature>
<comment type="similarity">
    <text evidence="3">Belongs to the protein kinase superfamily. CAMK Ser/Thr protein kinase family. LKB1 subfamily.</text>
</comment>
<keyword evidence="18" id="KW-1185">Reference proteome</keyword>
<feature type="region of interest" description="Disordered" evidence="15">
    <location>
        <begin position="230"/>
        <end position="253"/>
    </location>
</feature>
<sequence length="344" mass="38451">MGSVQQLLDAAHENRLCDADTHRYFVDLMKGLEYLHSVGIVHKDIKPANLLVSLDYTLKISDFGVAEELPLYQKDDLCQLVQGTPKFQAPELVSGNTECYSGFAADLWSCGVTLYNMISGLYPFEGAVIMRLFDNIAHGDLVMPTNVVLHEDLVKLLKGLLTKDAKKRYTIESVKHNAWHARPRSSAPSSNHMSKRGSVQRPLTVYPALEERFGGIPSDRIVTENDLEETISGRQHHSSGPSTSHAHASVILPPDRGLSGSEPCIALVDQRPDEEDSTGRKYGVRLAIWLIRFKAPCWCDEAIYPPRTEKRLYLQQVRKAGHEESADLAFKGQEILKIRQDSDS</sequence>
<dbReference type="InterPro" id="IPR008271">
    <property type="entry name" value="Ser/Thr_kinase_AS"/>
</dbReference>
<dbReference type="Proteomes" id="UP000050761">
    <property type="component" value="Unassembled WGS sequence"/>
</dbReference>